<reference evidence="1 2" key="1">
    <citation type="journal article" date="2023" name="Hortic Res">
        <title>The complete reference genome for grapevine (Vitis vinifera L.) genetics and breeding.</title>
        <authorList>
            <person name="Shi X."/>
            <person name="Cao S."/>
            <person name="Wang X."/>
            <person name="Huang S."/>
            <person name="Wang Y."/>
            <person name="Liu Z."/>
            <person name="Liu W."/>
            <person name="Leng X."/>
            <person name="Peng Y."/>
            <person name="Wang N."/>
            <person name="Wang Y."/>
            <person name="Ma Z."/>
            <person name="Xu X."/>
            <person name="Zhang F."/>
            <person name="Xue H."/>
            <person name="Zhong H."/>
            <person name="Wang Y."/>
            <person name="Zhang K."/>
            <person name="Velt A."/>
            <person name="Avia K."/>
            <person name="Holtgrawe D."/>
            <person name="Grimplet J."/>
            <person name="Matus J.T."/>
            <person name="Ware D."/>
            <person name="Wu X."/>
            <person name="Wang H."/>
            <person name="Liu C."/>
            <person name="Fang Y."/>
            <person name="Rustenholz C."/>
            <person name="Cheng Z."/>
            <person name="Xiao H."/>
            <person name="Zhou Y."/>
        </authorList>
    </citation>
    <scope>NUCLEOTIDE SEQUENCE [LARGE SCALE GENOMIC DNA]</scope>
    <source>
        <strain evidence="2">cv. Pinot noir / PN40024</strain>
        <tissue evidence="1">Leaf</tissue>
    </source>
</reference>
<dbReference type="EMBL" id="CP126661">
    <property type="protein sequence ID" value="WKA03222.1"/>
    <property type="molecule type" value="Genomic_DNA"/>
</dbReference>
<dbReference type="PANTHER" id="PTHR11439:SF491">
    <property type="entry name" value="INTEGRASE CATALYTIC DOMAIN-CONTAINING PROTEIN"/>
    <property type="match status" value="1"/>
</dbReference>
<sequence>MDAAKAIDTPIGAQFKLSYDLSPKIEEMQDMSNVPYANSIGSIMYAMVCTRPDIAHGGTADSGLIYQRKQTTIGLVEGYVDSDYTKDLDERRSITGYLFTGCGCVVSWKSTLQNIVALSTTKVEYATAVEATKEALWLKGLVYELGMNQKSVMVFCYSQSAICLTKNQGFDKRTKHIDVRFHFIRDTVEQGLVNVRKISTADMLTKPILKVKFKQCLNLINVGAV</sequence>
<gene>
    <name evidence="1" type="ORF">VitviT2T_021344</name>
</gene>
<dbReference type="CDD" id="cd09272">
    <property type="entry name" value="RNase_HI_RT_Ty1"/>
    <property type="match status" value="1"/>
</dbReference>
<evidence type="ECO:0008006" key="3">
    <source>
        <dbReference type="Google" id="ProtNLM"/>
    </source>
</evidence>
<evidence type="ECO:0000313" key="2">
    <source>
        <dbReference type="Proteomes" id="UP001227230"/>
    </source>
</evidence>
<dbReference type="Proteomes" id="UP001227230">
    <property type="component" value="Chromosome 14"/>
</dbReference>
<dbReference type="PANTHER" id="PTHR11439">
    <property type="entry name" value="GAG-POL-RELATED RETROTRANSPOSON"/>
    <property type="match status" value="1"/>
</dbReference>
<name>A0ABY9D781_VITVI</name>
<organism evidence="1 2">
    <name type="scientific">Vitis vinifera</name>
    <name type="common">Grape</name>
    <dbReference type="NCBI Taxonomy" id="29760"/>
    <lineage>
        <taxon>Eukaryota</taxon>
        <taxon>Viridiplantae</taxon>
        <taxon>Streptophyta</taxon>
        <taxon>Embryophyta</taxon>
        <taxon>Tracheophyta</taxon>
        <taxon>Spermatophyta</taxon>
        <taxon>Magnoliopsida</taxon>
        <taxon>eudicotyledons</taxon>
        <taxon>Gunneridae</taxon>
        <taxon>Pentapetalae</taxon>
        <taxon>rosids</taxon>
        <taxon>Vitales</taxon>
        <taxon>Vitaceae</taxon>
        <taxon>Viteae</taxon>
        <taxon>Vitis</taxon>
    </lineage>
</organism>
<keyword evidence="2" id="KW-1185">Reference proteome</keyword>
<evidence type="ECO:0000313" key="1">
    <source>
        <dbReference type="EMBL" id="WKA03222.1"/>
    </source>
</evidence>
<protein>
    <recommendedName>
        <fullName evidence="3">Retrovirus-related Pol polyprotein from transposon TNT 1-94</fullName>
    </recommendedName>
</protein>
<proteinExistence type="predicted"/>
<accession>A0ABY9D781</accession>